<feature type="transmembrane region" description="Helical" evidence="1">
    <location>
        <begin position="125"/>
        <end position="152"/>
    </location>
</feature>
<dbReference type="EMBL" id="DXGE01000003">
    <property type="protein sequence ID" value="HIW84999.1"/>
    <property type="molecule type" value="Genomic_DNA"/>
</dbReference>
<evidence type="ECO:0000256" key="1">
    <source>
        <dbReference type="SAM" id="Phobius"/>
    </source>
</evidence>
<feature type="transmembrane region" description="Helical" evidence="1">
    <location>
        <begin position="25"/>
        <end position="47"/>
    </location>
</feature>
<evidence type="ECO:0000313" key="2">
    <source>
        <dbReference type="EMBL" id="HIW84999.1"/>
    </source>
</evidence>
<sequence>MSHLKSEAFGYIKDMFIQHNMVKRTVLSFISVLITGFAISLFSLSGFGVDPFTSMNMNISSVIGMSYGTYQLIVNIVILVFVVIVAHRGLVGVGTVFNMILVGYTCEFFEKLFSPLENSTLPVRLVLLAAGIIMMCFSSSLFFTANVGVGPYDTLAFMITQATKIPMKWTRVMTDVCVVLIGLVASGGLTALFHGSFSQIKNIGIGTVITAFCMGPLVNFFNKHISAKILNVDYEGMSRDIAFFLIKGALIKNSLRPVTEIKASKPGSGTRRFR</sequence>
<evidence type="ECO:0000313" key="3">
    <source>
        <dbReference type="Proteomes" id="UP000824205"/>
    </source>
</evidence>
<dbReference type="Proteomes" id="UP000824205">
    <property type="component" value="Unassembled WGS sequence"/>
</dbReference>
<reference evidence="2" key="2">
    <citation type="submission" date="2021-04" db="EMBL/GenBank/DDBJ databases">
        <authorList>
            <person name="Gilroy R."/>
        </authorList>
    </citation>
    <scope>NUCLEOTIDE SEQUENCE</scope>
    <source>
        <strain evidence="2">421</strain>
    </source>
</reference>
<name>A0A9D1RCA7_9FIRM</name>
<keyword evidence="1" id="KW-0472">Membrane</keyword>
<dbReference type="Pfam" id="PF19700">
    <property type="entry name" value="DUF6198"/>
    <property type="match status" value="1"/>
</dbReference>
<feature type="transmembrane region" description="Helical" evidence="1">
    <location>
        <begin position="67"/>
        <end position="86"/>
    </location>
</feature>
<dbReference type="AlphaFoldDB" id="A0A9D1RCA7"/>
<feature type="transmembrane region" description="Helical" evidence="1">
    <location>
        <begin position="172"/>
        <end position="197"/>
    </location>
</feature>
<dbReference type="PANTHER" id="PTHR40078:SF1">
    <property type="entry name" value="INTEGRAL MEMBRANE PROTEIN"/>
    <property type="match status" value="1"/>
</dbReference>
<organism evidence="2 3">
    <name type="scientific">Candidatus Eubacterium faecipullorum</name>
    <dbReference type="NCBI Taxonomy" id="2838571"/>
    <lineage>
        <taxon>Bacteria</taxon>
        <taxon>Bacillati</taxon>
        <taxon>Bacillota</taxon>
        <taxon>Clostridia</taxon>
        <taxon>Eubacteriales</taxon>
        <taxon>Eubacteriaceae</taxon>
        <taxon>Eubacterium</taxon>
    </lineage>
</organism>
<proteinExistence type="predicted"/>
<keyword evidence="1" id="KW-1133">Transmembrane helix</keyword>
<protein>
    <submittedName>
        <fullName evidence="2">YitT family protein</fullName>
    </submittedName>
</protein>
<accession>A0A9D1RCA7</accession>
<dbReference type="PANTHER" id="PTHR40078">
    <property type="entry name" value="INTEGRAL MEMBRANE PROTEIN-RELATED"/>
    <property type="match status" value="1"/>
</dbReference>
<feature type="transmembrane region" description="Helical" evidence="1">
    <location>
        <begin position="203"/>
        <end position="221"/>
    </location>
</feature>
<gene>
    <name evidence="2" type="ORF">IAA48_00740</name>
</gene>
<reference evidence="2" key="1">
    <citation type="journal article" date="2021" name="PeerJ">
        <title>Extensive microbial diversity within the chicken gut microbiome revealed by metagenomics and culture.</title>
        <authorList>
            <person name="Gilroy R."/>
            <person name="Ravi A."/>
            <person name="Getino M."/>
            <person name="Pursley I."/>
            <person name="Horton D.L."/>
            <person name="Alikhan N.F."/>
            <person name="Baker D."/>
            <person name="Gharbi K."/>
            <person name="Hall N."/>
            <person name="Watson M."/>
            <person name="Adriaenssens E.M."/>
            <person name="Foster-Nyarko E."/>
            <person name="Jarju S."/>
            <person name="Secka A."/>
            <person name="Antonio M."/>
            <person name="Oren A."/>
            <person name="Chaudhuri R.R."/>
            <person name="La Ragione R."/>
            <person name="Hildebrand F."/>
            <person name="Pallen M.J."/>
        </authorList>
    </citation>
    <scope>NUCLEOTIDE SEQUENCE</scope>
    <source>
        <strain evidence="2">421</strain>
    </source>
</reference>
<keyword evidence="1" id="KW-0812">Transmembrane</keyword>
<dbReference type="InterPro" id="IPR038750">
    <property type="entry name" value="YczE/YyaS-like"/>
</dbReference>
<comment type="caution">
    <text evidence="2">The sequence shown here is derived from an EMBL/GenBank/DDBJ whole genome shotgun (WGS) entry which is preliminary data.</text>
</comment>
<feature type="transmembrane region" description="Helical" evidence="1">
    <location>
        <begin position="93"/>
        <end position="113"/>
    </location>
</feature>